<evidence type="ECO:0000313" key="1">
    <source>
        <dbReference type="EMBL" id="KAF9618354.1"/>
    </source>
</evidence>
<sequence>MVELSLLTSSTGFFNQEQSIFRGSKEYQTFPPSPGISKEIVKSGSLQVRPAKFDDQWKSSMGWIVKYNQPDKLVSTIKRPVLIDVKETHPESVLFSFGIAEQCTRQQNILKFLMSGSSEAGREGIDFSLLSNLMGLDTCRNYKNLQKTSLEGCLYEIEREKYQHSLLFPRTKLYSQTPVQEFIGNLTSFKTTAQQDGRVLFSVTEQIKDLHSVVEEFYPSKSSARLSNQSILVPYLKRKEASKAWTNIRYSSSKLETATVTVTPLKSPKEIKLKPSPKKRNHRRAGKERDLYRKSNFHACESLLSFILDKRHGNAAILSLKKSDPELPQVLTHFSAGIAGTGLAVLFSVVCKAAGGRVPFCASKLLNTGFGFGLVWLSWAVNKLRDTIVCVNKKTSKLRFDDKEIIRRVDQSVNEICLRAATVMLFAVLRFA</sequence>
<comment type="caution">
    <text evidence="1">The sequence shown here is derived from an EMBL/GenBank/DDBJ whole genome shotgun (WGS) entry which is preliminary data.</text>
</comment>
<dbReference type="EMBL" id="JADFTS010000002">
    <property type="protein sequence ID" value="KAF9618354.1"/>
    <property type="molecule type" value="Genomic_DNA"/>
</dbReference>
<dbReference type="PANTHER" id="PTHR35095:SF1">
    <property type="entry name" value="OS05G0143300 PROTEIN"/>
    <property type="match status" value="1"/>
</dbReference>
<reference evidence="1 2" key="1">
    <citation type="submission" date="2020-10" db="EMBL/GenBank/DDBJ databases">
        <title>The Coptis chinensis genome and diversification of protoberbering-type alkaloids.</title>
        <authorList>
            <person name="Wang B."/>
            <person name="Shu S."/>
            <person name="Song C."/>
            <person name="Liu Y."/>
        </authorList>
    </citation>
    <scope>NUCLEOTIDE SEQUENCE [LARGE SCALE GENOMIC DNA]</scope>
    <source>
        <strain evidence="1">HL-2020</strain>
        <tissue evidence="1">Leaf</tissue>
    </source>
</reference>
<name>A0A835M951_9MAGN</name>
<dbReference type="AlphaFoldDB" id="A0A835M951"/>
<dbReference type="Proteomes" id="UP000631114">
    <property type="component" value="Unassembled WGS sequence"/>
</dbReference>
<gene>
    <name evidence="1" type="ORF">IFM89_000989</name>
</gene>
<proteinExistence type="predicted"/>
<keyword evidence="2" id="KW-1185">Reference proteome</keyword>
<dbReference type="PANTHER" id="PTHR35095">
    <property type="entry name" value="OS05G0143300 PROTEIN"/>
    <property type="match status" value="1"/>
</dbReference>
<accession>A0A835M951</accession>
<protein>
    <submittedName>
        <fullName evidence="1">Uncharacterized protein</fullName>
    </submittedName>
</protein>
<organism evidence="1 2">
    <name type="scientific">Coptis chinensis</name>
    <dbReference type="NCBI Taxonomy" id="261450"/>
    <lineage>
        <taxon>Eukaryota</taxon>
        <taxon>Viridiplantae</taxon>
        <taxon>Streptophyta</taxon>
        <taxon>Embryophyta</taxon>
        <taxon>Tracheophyta</taxon>
        <taxon>Spermatophyta</taxon>
        <taxon>Magnoliopsida</taxon>
        <taxon>Ranunculales</taxon>
        <taxon>Ranunculaceae</taxon>
        <taxon>Coptidoideae</taxon>
        <taxon>Coptis</taxon>
    </lineage>
</organism>
<dbReference type="OrthoDB" id="1918704at2759"/>
<evidence type="ECO:0000313" key="2">
    <source>
        <dbReference type="Proteomes" id="UP000631114"/>
    </source>
</evidence>